<gene>
    <name evidence="1" type="ORF">RJ639_028340</name>
</gene>
<dbReference type="AlphaFoldDB" id="A0AA88X2K8"/>
<evidence type="ECO:0000313" key="2">
    <source>
        <dbReference type="Proteomes" id="UP001188597"/>
    </source>
</evidence>
<sequence>MVGPASCNYWLAHSKLRAGPCDPSEGMGYVVPRDRGKASGWLHRAAITLRSRQWKDNEPYSGLASQSVKTNLSSMIQQRRIATKMISTYDFALIMVDGWACVRAGCGLTMKVVHDADGGVSIAWRTEEGDIDSICEVDL</sequence>
<comment type="caution">
    <text evidence="1">The sequence shown here is derived from an EMBL/GenBank/DDBJ whole genome shotgun (WGS) entry which is preliminary data.</text>
</comment>
<protein>
    <submittedName>
        <fullName evidence="1">Uncharacterized protein</fullName>
    </submittedName>
</protein>
<reference evidence="1" key="1">
    <citation type="submission" date="2022-12" db="EMBL/GenBank/DDBJ databases">
        <title>Draft genome assemblies for two species of Escallonia (Escalloniales).</title>
        <authorList>
            <person name="Chanderbali A."/>
            <person name="Dervinis C."/>
            <person name="Anghel I."/>
            <person name="Soltis D."/>
            <person name="Soltis P."/>
            <person name="Zapata F."/>
        </authorList>
    </citation>
    <scope>NUCLEOTIDE SEQUENCE</scope>
    <source>
        <strain evidence="1">UCBG64.0493</strain>
        <tissue evidence="1">Leaf</tissue>
    </source>
</reference>
<dbReference type="EMBL" id="JAVXUP010000090">
    <property type="protein sequence ID" value="KAK3038733.1"/>
    <property type="molecule type" value="Genomic_DNA"/>
</dbReference>
<evidence type="ECO:0000313" key="1">
    <source>
        <dbReference type="EMBL" id="KAK3038733.1"/>
    </source>
</evidence>
<dbReference type="Proteomes" id="UP001188597">
    <property type="component" value="Unassembled WGS sequence"/>
</dbReference>
<name>A0AA88X2K8_9ASTE</name>
<keyword evidence="2" id="KW-1185">Reference proteome</keyword>
<proteinExistence type="predicted"/>
<organism evidence="1 2">
    <name type="scientific">Escallonia herrerae</name>
    <dbReference type="NCBI Taxonomy" id="1293975"/>
    <lineage>
        <taxon>Eukaryota</taxon>
        <taxon>Viridiplantae</taxon>
        <taxon>Streptophyta</taxon>
        <taxon>Embryophyta</taxon>
        <taxon>Tracheophyta</taxon>
        <taxon>Spermatophyta</taxon>
        <taxon>Magnoliopsida</taxon>
        <taxon>eudicotyledons</taxon>
        <taxon>Gunneridae</taxon>
        <taxon>Pentapetalae</taxon>
        <taxon>asterids</taxon>
        <taxon>campanulids</taxon>
        <taxon>Escalloniales</taxon>
        <taxon>Escalloniaceae</taxon>
        <taxon>Escallonia</taxon>
    </lineage>
</organism>
<accession>A0AA88X2K8</accession>